<protein>
    <submittedName>
        <fullName evidence="2">Histone deacetylase 11</fullName>
    </submittedName>
</protein>
<accession>A0AA35XI54</accession>
<evidence type="ECO:0000313" key="2">
    <source>
        <dbReference type="EMBL" id="CAI8052390.1"/>
    </source>
</evidence>
<dbReference type="EMBL" id="CASHTH010004010">
    <property type="protein sequence ID" value="CAI8052390.1"/>
    <property type="molecule type" value="Genomic_DNA"/>
</dbReference>
<keyword evidence="3" id="KW-1185">Reference proteome</keyword>
<feature type="region of interest" description="Disordered" evidence="1">
    <location>
        <begin position="1"/>
        <end position="22"/>
    </location>
</feature>
<gene>
    <name evidence="2" type="ORF">GBAR_LOCUS28658</name>
</gene>
<evidence type="ECO:0000256" key="1">
    <source>
        <dbReference type="SAM" id="MobiDB-lite"/>
    </source>
</evidence>
<comment type="caution">
    <text evidence="2">The sequence shown here is derived from an EMBL/GenBank/DDBJ whole genome shotgun (WGS) entry which is preliminary data.</text>
</comment>
<dbReference type="SUPFAM" id="SSF52768">
    <property type="entry name" value="Arginase/deacetylase"/>
    <property type="match status" value="1"/>
</dbReference>
<name>A0AA35XI54_GEOBA</name>
<evidence type="ECO:0000313" key="3">
    <source>
        <dbReference type="Proteomes" id="UP001174909"/>
    </source>
</evidence>
<dbReference type="Gene3D" id="3.40.800.20">
    <property type="entry name" value="Histone deacetylase domain"/>
    <property type="match status" value="1"/>
</dbReference>
<dbReference type="InterPro" id="IPR023696">
    <property type="entry name" value="Ureohydrolase_dom_sf"/>
</dbReference>
<reference evidence="2" key="1">
    <citation type="submission" date="2023-03" db="EMBL/GenBank/DDBJ databases">
        <authorList>
            <person name="Steffen K."/>
            <person name="Cardenas P."/>
        </authorList>
    </citation>
    <scope>NUCLEOTIDE SEQUENCE</scope>
</reference>
<dbReference type="AlphaFoldDB" id="A0AA35XI54"/>
<dbReference type="InterPro" id="IPR037138">
    <property type="entry name" value="His_deacetylse_dom_sf"/>
</dbReference>
<dbReference type="Proteomes" id="UP001174909">
    <property type="component" value="Unassembled WGS sequence"/>
</dbReference>
<sequence length="135" mass="15246">MGGAQSQEEEPTPSEAGGDTPGIYEIAELEPRQWPIVYSSQYNIGFMGLQRLHPFDSAKWGKIFDHLQEAGMIKGKEDILEPREITKRELQMVHTEEYLESLTVIYPQHDPKDHFTTGSLPIIVQYECGNGSRGP</sequence>
<organism evidence="2 3">
    <name type="scientific">Geodia barretti</name>
    <name type="common">Barrett's horny sponge</name>
    <dbReference type="NCBI Taxonomy" id="519541"/>
    <lineage>
        <taxon>Eukaryota</taxon>
        <taxon>Metazoa</taxon>
        <taxon>Porifera</taxon>
        <taxon>Demospongiae</taxon>
        <taxon>Heteroscleromorpha</taxon>
        <taxon>Tetractinellida</taxon>
        <taxon>Astrophorina</taxon>
        <taxon>Geodiidae</taxon>
        <taxon>Geodia</taxon>
    </lineage>
</organism>
<proteinExistence type="predicted"/>
<feature type="non-terminal residue" evidence="2">
    <location>
        <position position="135"/>
    </location>
</feature>